<dbReference type="Proteomes" id="UP000279236">
    <property type="component" value="Unassembled WGS sequence"/>
</dbReference>
<feature type="compositionally biased region" description="Basic residues" evidence="1">
    <location>
        <begin position="547"/>
        <end position="566"/>
    </location>
</feature>
<accession>A0A427XF35</accession>
<dbReference type="Pfam" id="PF00781">
    <property type="entry name" value="DAGK_cat"/>
    <property type="match status" value="1"/>
</dbReference>
<dbReference type="GeneID" id="39587870"/>
<dbReference type="PANTHER" id="PTHR12358:SF31">
    <property type="entry name" value="ACYLGLYCEROL KINASE, MITOCHONDRIAL"/>
    <property type="match status" value="1"/>
</dbReference>
<dbReference type="GO" id="GO:0001727">
    <property type="term" value="F:lipid kinase activity"/>
    <property type="evidence" value="ECO:0007669"/>
    <property type="project" value="TreeGrafter"/>
</dbReference>
<proteinExistence type="predicted"/>
<dbReference type="AlphaFoldDB" id="A0A427XF35"/>
<dbReference type="GO" id="GO:0005737">
    <property type="term" value="C:cytoplasm"/>
    <property type="evidence" value="ECO:0007669"/>
    <property type="project" value="TreeGrafter"/>
</dbReference>
<dbReference type="OrthoDB" id="3853857at2759"/>
<feature type="region of interest" description="Disordered" evidence="1">
    <location>
        <begin position="352"/>
        <end position="419"/>
    </location>
</feature>
<dbReference type="SMART" id="SM00046">
    <property type="entry name" value="DAGKc"/>
    <property type="match status" value="1"/>
</dbReference>
<dbReference type="PANTHER" id="PTHR12358">
    <property type="entry name" value="SPHINGOSINE KINASE"/>
    <property type="match status" value="1"/>
</dbReference>
<keyword evidence="4" id="KW-1185">Reference proteome</keyword>
<keyword evidence="3" id="KW-0808">Transferase</keyword>
<feature type="compositionally biased region" description="Low complexity" evidence="1">
    <location>
        <begin position="405"/>
        <end position="416"/>
    </location>
</feature>
<evidence type="ECO:0000313" key="3">
    <source>
        <dbReference type="EMBL" id="RSH77367.1"/>
    </source>
</evidence>
<dbReference type="RefSeq" id="XP_028472514.1">
    <property type="nucleotide sequence ID" value="XM_028619018.1"/>
</dbReference>
<dbReference type="InterPro" id="IPR050187">
    <property type="entry name" value="Lipid_Phosphate_FormReg"/>
</dbReference>
<dbReference type="InterPro" id="IPR016064">
    <property type="entry name" value="NAD/diacylglycerol_kinase_sf"/>
</dbReference>
<dbReference type="PROSITE" id="PS50146">
    <property type="entry name" value="DAGK"/>
    <property type="match status" value="1"/>
</dbReference>
<sequence length="566" mass="62507">MSKQDIPVILHNDNRGLLSVEDGQLDVLQLSADGRPPKRLLSCPTRLVLRARLAASQGADKPRRLDLHTLGQKGEHSHTLHLKKIHVLVEPTHQDDAEEWVNVLMEAAYPVTKPNRRVLLIVNPFGGKGKARQVVKSDVLPILEAAGCLVDMRETTHRNHAEEIARDMELKYDVIATASGDGIIYELLNGMAQRPDAKRSMRTPIAPIPLGSGCAASVNLFGIKDGFNVPLAVLNVIKGQKMTVDLCSILLMPSKERRVFFLSTALGLMVDLDIGTEHLRWMGDSRFIYGFLRGVAQSKPLKARIRLDVIESDKDTMAAEARQKAAEERGPVLVGGGTDPLELIRGVQKMAVSEPAAAESSQPKPAAETEEELDDGPLPPAHPLQPDDSWLTLESLPNKTKDRSSSISSTTSSVSSHPHRGNWEDGFKMLYLYAGLMPWVSRDLNQWPVLQPASGAIEVAVQRVAPRNTLLSNITGAEQGEPYWDDSQHYYRVRAFTAENLDKKSQPSFTLDGEGLPWDSFHVEVLPSAACFLSLDGRFYHSDFVTKHHTHGNGKKKSKALHRQHS</sequence>
<dbReference type="GO" id="GO:0046512">
    <property type="term" value="P:sphingosine biosynthetic process"/>
    <property type="evidence" value="ECO:0007669"/>
    <property type="project" value="TreeGrafter"/>
</dbReference>
<dbReference type="GO" id="GO:0016773">
    <property type="term" value="F:phosphotransferase activity, alcohol group as acceptor"/>
    <property type="evidence" value="ECO:0007669"/>
    <property type="project" value="UniProtKB-ARBA"/>
</dbReference>
<gene>
    <name evidence="3" type="primary">LCB4</name>
    <name evidence="3" type="ORF">EHS24_003327</name>
</gene>
<dbReference type="InterPro" id="IPR001206">
    <property type="entry name" value="Diacylglycerol_kinase_cat_dom"/>
</dbReference>
<dbReference type="InterPro" id="IPR017438">
    <property type="entry name" value="ATP-NAD_kinase_N"/>
</dbReference>
<evidence type="ECO:0000256" key="1">
    <source>
        <dbReference type="SAM" id="MobiDB-lite"/>
    </source>
</evidence>
<organism evidence="3 4">
    <name type="scientific">Apiotrichum porosum</name>
    <dbReference type="NCBI Taxonomy" id="105984"/>
    <lineage>
        <taxon>Eukaryota</taxon>
        <taxon>Fungi</taxon>
        <taxon>Dikarya</taxon>
        <taxon>Basidiomycota</taxon>
        <taxon>Agaricomycotina</taxon>
        <taxon>Tremellomycetes</taxon>
        <taxon>Trichosporonales</taxon>
        <taxon>Trichosporonaceae</taxon>
        <taxon>Apiotrichum</taxon>
    </lineage>
</organism>
<dbReference type="GO" id="GO:0016020">
    <property type="term" value="C:membrane"/>
    <property type="evidence" value="ECO:0007669"/>
    <property type="project" value="TreeGrafter"/>
</dbReference>
<comment type="caution">
    <text evidence="3">The sequence shown here is derived from an EMBL/GenBank/DDBJ whole genome shotgun (WGS) entry which is preliminary data.</text>
</comment>
<dbReference type="Gene3D" id="3.40.50.10330">
    <property type="entry name" value="Probable inorganic polyphosphate/atp-NAD kinase, domain 1"/>
    <property type="match status" value="1"/>
</dbReference>
<feature type="domain" description="DAGKc" evidence="2">
    <location>
        <begin position="113"/>
        <end position="253"/>
    </location>
</feature>
<evidence type="ECO:0000313" key="4">
    <source>
        <dbReference type="Proteomes" id="UP000279236"/>
    </source>
</evidence>
<dbReference type="SUPFAM" id="SSF111331">
    <property type="entry name" value="NAD kinase/diacylglycerol kinase-like"/>
    <property type="match status" value="1"/>
</dbReference>
<dbReference type="Gene3D" id="2.60.200.40">
    <property type="match status" value="1"/>
</dbReference>
<feature type="region of interest" description="Disordered" evidence="1">
    <location>
        <begin position="546"/>
        <end position="566"/>
    </location>
</feature>
<dbReference type="STRING" id="105984.A0A427XF35"/>
<evidence type="ECO:0000259" key="2">
    <source>
        <dbReference type="PROSITE" id="PS50146"/>
    </source>
</evidence>
<name>A0A427XF35_9TREE</name>
<reference evidence="3 4" key="1">
    <citation type="submission" date="2018-11" db="EMBL/GenBank/DDBJ databases">
        <title>Genome sequence of Apiotrichum porosum DSM 27194.</title>
        <authorList>
            <person name="Aliyu H."/>
            <person name="Gorte O."/>
            <person name="Ochsenreither K."/>
        </authorList>
    </citation>
    <scope>NUCLEOTIDE SEQUENCE [LARGE SCALE GENOMIC DNA]</scope>
    <source>
        <strain evidence="3 4">DSM 27194</strain>
    </source>
</reference>
<keyword evidence="3" id="KW-0418">Kinase</keyword>
<dbReference type="EMBL" id="RSCE01000016">
    <property type="protein sequence ID" value="RSH77367.1"/>
    <property type="molecule type" value="Genomic_DNA"/>
</dbReference>
<protein>
    <submittedName>
        <fullName evidence="3">Sphinganine kinase lcb4</fullName>
    </submittedName>
</protein>